<comment type="caution">
    <text evidence="2">The sequence shown here is derived from an EMBL/GenBank/DDBJ whole genome shotgun (WGS) entry which is preliminary data.</text>
</comment>
<sequence>MNPLELSGIPTSFKPPPVPYFLCEYCQKISDTCYFCLNQTSNFERKLYQFQLYNEPNNLPIEEVVKHCDKSFIYEENIDNADKIYEPYITRCKVEDEYDVEGKRKKKDHPGFCKYCIIEGAQWDSNFYERNNSRYRGHMINTHGIHPNGTQDKLINNKDNNTNFNNANSDHNNDYNNHNTDETKINCNKVYELLKELKKYHSEIQCLQTENLMAEPNQLNNRLDHLKATLLHENTERIDLPEQLFEKNQFIVKLSNETNDFKKVIIDKKHKTDAFPEQI</sequence>
<protein>
    <recommendedName>
        <fullName evidence="1">Transcription regulator Rua1 C-terminal domain-containing protein</fullName>
    </recommendedName>
</protein>
<dbReference type="AlphaFoldDB" id="A0A1Z8JP68"/>
<reference evidence="2 3" key="1">
    <citation type="submission" date="2017-05" db="EMBL/GenBank/DDBJ databases">
        <title>The Genome Sequence of Candida krusei Ckrusei653.</title>
        <authorList>
            <person name="Cuomo C."/>
            <person name="Forche A."/>
            <person name="Young S."/>
            <person name="Abouelleil A."/>
            <person name="Cao P."/>
            <person name="Chapman S."/>
            <person name="Cusick C."/>
            <person name="Shea T."/>
            <person name="Nusbaum C."/>
            <person name="Birren B."/>
        </authorList>
    </citation>
    <scope>NUCLEOTIDE SEQUENCE [LARGE SCALE GENOMIC DNA]</scope>
    <source>
        <strain evidence="2 3">Ckrusei653</strain>
    </source>
</reference>
<gene>
    <name evidence="2" type="ORF">CAS74_002077</name>
</gene>
<dbReference type="VEuPathDB" id="FungiDB:C5L36_0D01150"/>
<organism evidence="2 3">
    <name type="scientific">Pichia kudriavzevii</name>
    <name type="common">Yeast</name>
    <name type="synonym">Issatchenkia orientalis</name>
    <dbReference type="NCBI Taxonomy" id="4909"/>
    <lineage>
        <taxon>Eukaryota</taxon>
        <taxon>Fungi</taxon>
        <taxon>Dikarya</taxon>
        <taxon>Ascomycota</taxon>
        <taxon>Saccharomycotina</taxon>
        <taxon>Pichiomycetes</taxon>
        <taxon>Pichiales</taxon>
        <taxon>Pichiaceae</taxon>
        <taxon>Pichia</taxon>
    </lineage>
</organism>
<evidence type="ECO:0000313" key="3">
    <source>
        <dbReference type="Proteomes" id="UP000195871"/>
    </source>
</evidence>
<evidence type="ECO:0000313" key="2">
    <source>
        <dbReference type="EMBL" id="OUT22360.1"/>
    </source>
</evidence>
<name>A0A1Z8JP68_PICKU</name>
<accession>A0A1Z8JP68</accession>
<dbReference type="InterPro" id="IPR028012">
    <property type="entry name" value="Rua1_C"/>
</dbReference>
<evidence type="ECO:0000259" key="1">
    <source>
        <dbReference type="Pfam" id="PF14616"/>
    </source>
</evidence>
<dbReference type="Pfam" id="PF14616">
    <property type="entry name" value="Rua1_C"/>
    <property type="match status" value="1"/>
</dbReference>
<dbReference type="Proteomes" id="UP000195871">
    <property type="component" value="Unassembled WGS sequence"/>
</dbReference>
<proteinExistence type="predicted"/>
<feature type="domain" description="Transcription regulator Rua1 C-terminal" evidence="1">
    <location>
        <begin position="81"/>
        <end position="190"/>
    </location>
</feature>
<dbReference type="EMBL" id="NHMM01000003">
    <property type="protein sequence ID" value="OUT22360.1"/>
    <property type="molecule type" value="Genomic_DNA"/>
</dbReference>